<dbReference type="PANTHER" id="PTHR23507:SF1">
    <property type="entry name" value="FI18259P1-RELATED"/>
    <property type="match status" value="1"/>
</dbReference>
<dbReference type="GO" id="GO:0022857">
    <property type="term" value="F:transmembrane transporter activity"/>
    <property type="evidence" value="ECO:0007669"/>
    <property type="project" value="InterPro"/>
</dbReference>
<feature type="transmembrane region" description="Helical" evidence="6">
    <location>
        <begin position="411"/>
        <end position="431"/>
    </location>
</feature>
<evidence type="ECO:0000256" key="5">
    <source>
        <dbReference type="SAM" id="MobiDB-lite"/>
    </source>
</evidence>
<feature type="transmembrane region" description="Helical" evidence="6">
    <location>
        <begin position="472"/>
        <end position="494"/>
    </location>
</feature>
<keyword evidence="8" id="KW-1185">Reference proteome</keyword>
<dbReference type="OrthoDB" id="194139at2759"/>
<organism evidence="7 8">
    <name type="scientific">Microdochium trichocladiopsis</name>
    <dbReference type="NCBI Taxonomy" id="1682393"/>
    <lineage>
        <taxon>Eukaryota</taxon>
        <taxon>Fungi</taxon>
        <taxon>Dikarya</taxon>
        <taxon>Ascomycota</taxon>
        <taxon>Pezizomycotina</taxon>
        <taxon>Sordariomycetes</taxon>
        <taxon>Xylariomycetidae</taxon>
        <taxon>Xylariales</taxon>
        <taxon>Microdochiaceae</taxon>
        <taxon>Microdochium</taxon>
    </lineage>
</organism>
<gene>
    <name evidence="7" type="ORF">B0I36DRAFT_376550</name>
</gene>
<dbReference type="EMBL" id="JAGTJQ010000009">
    <property type="protein sequence ID" value="KAH7024665.1"/>
    <property type="molecule type" value="Genomic_DNA"/>
</dbReference>
<name>A0A9P8XY18_9PEZI</name>
<evidence type="ECO:0000256" key="3">
    <source>
        <dbReference type="ARBA" id="ARBA00022989"/>
    </source>
</evidence>
<sequence length="495" mass="52737">MSGSHGETSPLLENAIRSEDSASAQGSPPALHREPSTGPPRGIIDVATVLLIMSVSSFLSFAADTVILEDIICRKYYRDQGGFTKLPERSCKVAPVQSQVAIINGWRSVAETLPALALAVPFGVLADSVGRKQVLVLALVGLFMNDLSVRIVYWFGDILPMQLVWLGAIGAGAITLQSLAFVMVAELCPPEQRVAAFSLIQSSQLLAQFIFVPVGGFLTSVNPWLPMAFSSANSVAAIPAAFALLPDTGKRQNATENSTMDPDSLDEPHEGREAHSQHTADDDELSWLVKQMCALMACTRWVADNRKTVLVLACFFVFSFGTSSRDGSLFLQYASARLGWGLGQASVFVSLGAATNLVIHAIGVPALSTYLLERRRLTEMVKDKYLAQWSGLALMIGTLVISQASSATVLAMGQIVASCGLAFTITARSLITSMTSREHMATLYTFIAVLDYAGMLTGGPSSAALFDAGEAWLGLPYLVSSLSFALALGSITMAP</sequence>
<feature type="transmembrane region" description="Helical" evidence="6">
    <location>
        <begin position="134"/>
        <end position="156"/>
    </location>
</feature>
<proteinExistence type="predicted"/>
<feature type="transmembrane region" description="Helical" evidence="6">
    <location>
        <begin position="309"/>
        <end position="325"/>
    </location>
</feature>
<dbReference type="GO" id="GO:0016020">
    <property type="term" value="C:membrane"/>
    <property type="evidence" value="ECO:0007669"/>
    <property type="project" value="UniProtKB-SubCell"/>
</dbReference>
<comment type="caution">
    <text evidence="7">The sequence shown here is derived from an EMBL/GenBank/DDBJ whole genome shotgun (WGS) entry which is preliminary data.</text>
</comment>
<feature type="transmembrane region" description="Helical" evidence="6">
    <location>
        <begin position="224"/>
        <end position="245"/>
    </location>
</feature>
<dbReference type="SUPFAM" id="SSF103473">
    <property type="entry name" value="MFS general substrate transporter"/>
    <property type="match status" value="1"/>
</dbReference>
<evidence type="ECO:0000313" key="7">
    <source>
        <dbReference type="EMBL" id="KAH7024665.1"/>
    </source>
</evidence>
<evidence type="ECO:0000256" key="6">
    <source>
        <dbReference type="SAM" id="Phobius"/>
    </source>
</evidence>
<feature type="transmembrane region" description="Helical" evidence="6">
    <location>
        <begin position="385"/>
        <end position="405"/>
    </location>
</feature>
<keyword evidence="3 6" id="KW-1133">Transmembrane helix</keyword>
<keyword evidence="2 6" id="KW-0812">Transmembrane</keyword>
<reference evidence="7" key="1">
    <citation type="journal article" date="2021" name="Nat. Commun.">
        <title>Genetic determinants of endophytism in the Arabidopsis root mycobiome.</title>
        <authorList>
            <person name="Mesny F."/>
            <person name="Miyauchi S."/>
            <person name="Thiergart T."/>
            <person name="Pickel B."/>
            <person name="Atanasova L."/>
            <person name="Karlsson M."/>
            <person name="Huettel B."/>
            <person name="Barry K.W."/>
            <person name="Haridas S."/>
            <person name="Chen C."/>
            <person name="Bauer D."/>
            <person name="Andreopoulos W."/>
            <person name="Pangilinan J."/>
            <person name="LaButti K."/>
            <person name="Riley R."/>
            <person name="Lipzen A."/>
            <person name="Clum A."/>
            <person name="Drula E."/>
            <person name="Henrissat B."/>
            <person name="Kohler A."/>
            <person name="Grigoriev I.V."/>
            <person name="Martin F.M."/>
            <person name="Hacquard S."/>
        </authorList>
    </citation>
    <scope>NUCLEOTIDE SEQUENCE</scope>
    <source>
        <strain evidence="7">MPI-CAGE-CH-0230</strain>
    </source>
</reference>
<feature type="transmembrane region" description="Helical" evidence="6">
    <location>
        <begin position="345"/>
        <end position="373"/>
    </location>
</feature>
<protein>
    <submittedName>
        <fullName evidence="7">Major facilitator superfamily domain-containing protein</fullName>
    </submittedName>
</protein>
<evidence type="ECO:0000313" key="8">
    <source>
        <dbReference type="Proteomes" id="UP000756346"/>
    </source>
</evidence>
<feature type="transmembrane region" description="Helical" evidence="6">
    <location>
        <begin position="162"/>
        <end position="182"/>
    </location>
</feature>
<evidence type="ECO:0000256" key="1">
    <source>
        <dbReference type="ARBA" id="ARBA00004141"/>
    </source>
</evidence>
<accession>A0A9P8XY18</accession>
<evidence type="ECO:0000256" key="2">
    <source>
        <dbReference type="ARBA" id="ARBA00022692"/>
    </source>
</evidence>
<dbReference type="PANTHER" id="PTHR23507">
    <property type="entry name" value="ZGC:174356"/>
    <property type="match status" value="1"/>
</dbReference>
<dbReference type="RefSeq" id="XP_046008213.1">
    <property type="nucleotide sequence ID" value="XM_046160468.1"/>
</dbReference>
<feature type="region of interest" description="Disordered" evidence="5">
    <location>
        <begin position="251"/>
        <end position="279"/>
    </location>
</feature>
<dbReference type="InterPro" id="IPR011701">
    <property type="entry name" value="MFS"/>
</dbReference>
<dbReference type="GeneID" id="70190014"/>
<feature type="compositionally biased region" description="Polar residues" evidence="5">
    <location>
        <begin position="251"/>
        <end position="261"/>
    </location>
</feature>
<dbReference type="AlphaFoldDB" id="A0A9P8XY18"/>
<evidence type="ECO:0000256" key="4">
    <source>
        <dbReference type="ARBA" id="ARBA00023136"/>
    </source>
</evidence>
<dbReference type="Pfam" id="PF07690">
    <property type="entry name" value="MFS_1"/>
    <property type="match status" value="1"/>
</dbReference>
<dbReference type="Proteomes" id="UP000756346">
    <property type="component" value="Unassembled WGS sequence"/>
</dbReference>
<feature type="transmembrane region" description="Helical" evidence="6">
    <location>
        <begin position="443"/>
        <end position="466"/>
    </location>
</feature>
<keyword evidence="4 6" id="KW-0472">Membrane</keyword>
<feature type="transmembrane region" description="Helical" evidence="6">
    <location>
        <begin position="43"/>
        <end position="68"/>
    </location>
</feature>
<feature type="compositionally biased region" description="Basic and acidic residues" evidence="5">
    <location>
        <begin position="266"/>
        <end position="279"/>
    </location>
</feature>
<comment type="subcellular location">
    <subcellularLocation>
        <location evidence="1">Membrane</location>
        <topology evidence="1">Multi-pass membrane protein</topology>
    </subcellularLocation>
</comment>
<dbReference type="Gene3D" id="1.20.1250.20">
    <property type="entry name" value="MFS general substrate transporter like domains"/>
    <property type="match status" value="1"/>
</dbReference>
<feature type="region of interest" description="Disordered" evidence="5">
    <location>
        <begin position="18"/>
        <end position="39"/>
    </location>
</feature>
<feature type="transmembrane region" description="Helical" evidence="6">
    <location>
        <begin position="194"/>
        <end position="218"/>
    </location>
</feature>
<dbReference type="InterPro" id="IPR036259">
    <property type="entry name" value="MFS_trans_sf"/>
</dbReference>